<dbReference type="RefSeq" id="XP_022141349.1">
    <property type="nucleotide sequence ID" value="XM_022285657.1"/>
</dbReference>
<dbReference type="Pfam" id="PF25102">
    <property type="entry name" value="DUF7810"/>
    <property type="match status" value="1"/>
</dbReference>
<dbReference type="AlphaFoldDB" id="A0A6J1CIE2"/>
<accession>A0A6J1CIE2</accession>
<dbReference type="OrthoDB" id="1930927at2759"/>
<dbReference type="KEGG" id="mcha:111011770"/>
<keyword evidence="3" id="KW-1185">Reference proteome</keyword>
<organism evidence="3 4">
    <name type="scientific">Momordica charantia</name>
    <name type="common">Bitter gourd</name>
    <name type="synonym">Balsam pear</name>
    <dbReference type="NCBI Taxonomy" id="3673"/>
    <lineage>
        <taxon>Eukaryota</taxon>
        <taxon>Viridiplantae</taxon>
        <taxon>Streptophyta</taxon>
        <taxon>Embryophyta</taxon>
        <taxon>Tracheophyta</taxon>
        <taxon>Spermatophyta</taxon>
        <taxon>Magnoliopsida</taxon>
        <taxon>eudicotyledons</taxon>
        <taxon>Gunneridae</taxon>
        <taxon>Pentapetalae</taxon>
        <taxon>rosids</taxon>
        <taxon>fabids</taxon>
        <taxon>Cucurbitales</taxon>
        <taxon>Cucurbitaceae</taxon>
        <taxon>Momordiceae</taxon>
        <taxon>Momordica</taxon>
    </lineage>
</organism>
<dbReference type="PANTHER" id="PTHR35736">
    <property type="entry name" value="EXPRESSED PROTEIN"/>
    <property type="match status" value="1"/>
</dbReference>
<dbReference type="PANTHER" id="PTHR35736:SF1">
    <property type="entry name" value="EXPRESSED PROTEIN"/>
    <property type="match status" value="1"/>
</dbReference>
<evidence type="ECO:0000313" key="4">
    <source>
        <dbReference type="RefSeq" id="XP_022141349.1"/>
    </source>
</evidence>
<feature type="transmembrane region" description="Helical" evidence="2">
    <location>
        <begin position="14"/>
        <end position="37"/>
    </location>
</feature>
<sequence length="552" mass="61906">MRHGGSRRKRPPPFARYVVVLCAVGAAIGFLMLNIFMRLEARESRSSSDQLGNGDGGVGESQVRSGVEPRRSSCATVEQMGEAFKEDGVWKESLRVRKIIQNHFYLNGASRVRNLPPEQFCKHGFVLGKASEAGFGNEMYKILTAGALSIMLNRSLIIGQTRGKFPFGDYISYSDISFTLKEIKHLWRLNGCGRKYNRPLIMRTDNFEKPAQTNVLCSNWKEWEHPIIWFQGTTDAVAAQFFLKNLHPTMRAAASNLFGQPEVLESRPNVFGELMKVLISPSEDVQEAMYSVLKSGIDPDISLHMRMLMNRSGRGLQAALQCIRKAMLNLSRVQKPRLVLVSDTPNFVKSIMPILGEFAEVIHFDYEHFRGNISGMHDEFHKLDFRVKDWGPSPRWVAFVDFFLASRAKHAVISGAHRRVGTTYAQLIAALAAAHNLDSLGNNSTGSDFSFLSSFQSNLLSEGLKNQVGWGHIWNRFAGPLSCPNQPNQCALTPLLPPAWWDGLWQSPIPRDIKRMANYGVNLSGLGTVDEDSLRSFCNARKNVVRTIPFIL</sequence>
<keyword evidence="2" id="KW-0812">Transmembrane</keyword>
<evidence type="ECO:0000256" key="1">
    <source>
        <dbReference type="SAM" id="MobiDB-lite"/>
    </source>
</evidence>
<evidence type="ECO:0000313" key="3">
    <source>
        <dbReference type="Proteomes" id="UP000504603"/>
    </source>
</evidence>
<dbReference type="Proteomes" id="UP000504603">
    <property type="component" value="Unplaced"/>
</dbReference>
<protein>
    <submittedName>
        <fullName evidence="4">Uncharacterized protein LOC111011770</fullName>
    </submittedName>
</protein>
<dbReference type="InterPro" id="IPR056712">
    <property type="entry name" value="DUF7810"/>
</dbReference>
<feature type="region of interest" description="Disordered" evidence="1">
    <location>
        <begin position="46"/>
        <end position="73"/>
    </location>
</feature>
<proteinExistence type="predicted"/>
<evidence type="ECO:0000256" key="2">
    <source>
        <dbReference type="SAM" id="Phobius"/>
    </source>
</evidence>
<dbReference type="GeneID" id="111011770"/>
<name>A0A6J1CIE2_MOMCH</name>
<gene>
    <name evidence="4" type="primary">LOC111011770</name>
</gene>
<keyword evidence="2" id="KW-0472">Membrane</keyword>
<keyword evidence="2" id="KW-1133">Transmembrane helix</keyword>
<reference evidence="4" key="1">
    <citation type="submission" date="2025-08" db="UniProtKB">
        <authorList>
            <consortium name="RefSeq"/>
        </authorList>
    </citation>
    <scope>IDENTIFICATION</scope>
    <source>
        <strain evidence="4">OHB3-1</strain>
    </source>
</reference>